<evidence type="ECO:0000313" key="3">
    <source>
        <dbReference type="EMBL" id="SVB41542.1"/>
    </source>
</evidence>
<gene>
    <name evidence="3" type="ORF">METZ01_LOCUS194396</name>
</gene>
<dbReference type="Gene3D" id="3.40.50.720">
    <property type="entry name" value="NAD(P)-binding Rossmann-like Domain"/>
    <property type="match status" value="1"/>
</dbReference>
<dbReference type="PANTHER" id="PTHR24321:SF15">
    <property type="entry name" value="OXIDOREDUCTASE UCPA"/>
    <property type="match status" value="1"/>
</dbReference>
<dbReference type="GO" id="GO:0016491">
    <property type="term" value="F:oxidoreductase activity"/>
    <property type="evidence" value="ECO:0007669"/>
    <property type="project" value="UniProtKB-KW"/>
</dbReference>
<dbReference type="Pfam" id="PF13561">
    <property type="entry name" value="adh_short_C2"/>
    <property type="match status" value="1"/>
</dbReference>
<protein>
    <submittedName>
        <fullName evidence="3">Uncharacterized protein</fullName>
    </submittedName>
</protein>
<dbReference type="PANTHER" id="PTHR24321">
    <property type="entry name" value="DEHYDROGENASES, SHORT CHAIN"/>
    <property type="match status" value="1"/>
</dbReference>
<dbReference type="InterPro" id="IPR020904">
    <property type="entry name" value="Sc_DH/Rdtase_CS"/>
</dbReference>
<dbReference type="NCBIfam" id="NF005559">
    <property type="entry name" value="PRK07231.1"/>
    <property type="match status" value="1"/>
</dbReference>
<dbReference type="EMBL" id="UINC01040951">
    <property type="protein sequence ID" value="SVB41542.1"/>
    <property type="molecule type" value="Genomic_DNA"/>
</dbReference>
<comment type="similarity">
    <text evidence="1">Belongs to the short-chain dehydrogenases/reductases (SDR) family.</text>
</comment>
<name>A0A382DTY4_9ZZZZ</name>
<dbReference type="SUPFAM" id="SSF51735">
    <property type="entry name" value="NAD(P)-binding Rossmann-fold domains"/>
    <property type="match status" value="1"/>
</dbReference>
<organism evidence="3">
    <name type="scientific">marine metagenome</name>
    <dbReference type="NCBI Taxonomy" id="408172"/>
    <lineage>
        <taxon>unclassified sequences</taxon>
        <taxon>metagenomes</taxon>
        <taxon>ecological metagenomes</taxon>
    </lineage>
</organism>
<dbReference type="AlphaFoldDB" id="A0A382DTY4"/>
<sequence length="260" mass="27564">MARLNDKVALITGAATGIGLCTARLMIDEGAQVVITDRNVAAGEAAADELESRSNFVQQDVCDEGSWNAVMEAVQDRHGRLDILVNNAGILSTEPFQDIEQTSLAQWQAIQSVNVEGVFLGCRAGVQAMKDSGGSIVNLSSVAGLVATPSLVAYGASKAAVRQLTKSVAIHCGQKKYRIRCNSVHPDPIRTDMGDELMGLKGYIDGPDIETNWQTARKRVPIGETGEPIDVAQCILFLASDESRHVTGSELVVDGGLTAA</sequence>
<dbReference type="PRINTS" id="PR00081">
    <property type="entry name" value="GDHRDH"/>
</dbReference>
<dbReference type="InterPro" id="IPR002347">
    <property type="entry name" value="SDR_fam"/>
</dbReference>
<accession>A0A382DTY4</accession>
<keyword evidence="2" id="KW-0560">Oxidoreductase</keyword>
<dbReference type="PROSITE" id="PS00061">
    <property type="entry name" value="ADH_SHORT"/>
    <property type="match status" value="1"/>
</dbReference>
<reference evidence="3" key="1">
    <citation type="submission" date="2018-05" db="EMBL/GenBank/DDBJ databases">
        <authorList>
            <person name="Lanie J.A."/>
            <person name="Ng W.-L."/>
            <person name="Kazmierczak K.M."/>
            <person name="Andrzejewski T.M."/>
            <person name="Davidsen T.M."/>
            <person name="Wayne K.J."/>
            <person name="Tettelin H."/>
            <person name="Glass J.I."/>
            <person name="Rusch D."/>
            <person name="Podicherti R."/>
            <person name="Tsui H.-C.T."/>
            <person name="Winkler M.E."/>
        </authorList>
    </citation>
    <scope>NUCLEOTIDE SEQUENCE</scope>
</reference>
<evidence type="ECO:0000256" key="2">
    <source>
        <dbReference type="ARBA" id="ARBA00023002"/>
    </source>
</evidence>
<dbReference type="FunFam" id="3.40.50.720:FF:000084">
    <property type="entry name" value="Short-chain dehydrogenase reductase"/>
    <property type="match status" value="1"/>
</dbReference>
<dbReference type="PRINTS" id="PR00080">
    <property type="entry name" value="SDRFAMILY"/>
</dbReference>
<proteinExistence type="inferred from homology"/>
<evidence type="ECO:0000256" key="1">
    <source>
        <dbReference type="ARBA" id="ARBA00006484"/>
    </source>
</evidence>
<dbReference type="InterPro" id="IPR036291">
    <property type="entry name" value="NAD(P)-bd_dom_sf"/>
</dbReference>